<name>A0A0S7Y3D3_UNCSA</name>
<proteinExistence type="predicted"/>
<sequence>MSIISKSGSKPFSPGRRKFLMWMAAGAAGAAVGGGLIVKSCRRDLPAPLSQRMAEFGKDFIFSQKYMEQLMADGKVSRGEIDEIFSRYRGEESLYALMAYGLTKRILHNREVSRRYLGSVDAVSSLIKKSRIGFEYSPKLSLGDFIYRVKENKIYINPKTTSIRLVEASLLHELYHVFQDKETMAMRISMIEAEAHLVKSDFLYHAAPGLLHCSHWVQIFLGKNNKASAQFIVPTGLVQQALKPEQKQAELERIMTEIRKHWLITMIVNGALDPKVRDAIVEKTKWLSQERKLPYLKELTDKSYSVLNRKPLEDQVKCRELHIWVLPDWGSSMAECTFSDELKTFATAANIYWYFLLKLKEKKEAEAALNYYYVDIWKGKMDALIDNPQIDAATYFNGIR</sequence>
<dbReference type="InterPro" id="IPR006311">
    <property type="entry name" value="TAT_signal"/>
</dbReference>
<evidence type="ECO:0000256" key="1">
    <source>
        <dbReference type="SAM" id="Phobius"/>
    </source>
</evidence>
<comment type="caution">
    <text evidence="2">The sequence shown here is derived from an EMBL/GenBank/DDBJ whole genome shotgun (WGS) entry which is preliminary data.</text>
</comment>
<evidence type="ECO:0000313" key="3">
    <source>
        <dbReference type="Proteomes" id="UP000051861"/>
    </source>
</evidence>
<dbReference type="AlphaFoldDB" id="A0A0S7Y3D3"/>
<keyword evidence="1" id="KW-1133">Transmembrane helix</keyword>
<keyword evidence="1" id="KW-0812">Transmembrane</keyword>
<evidence type="ECO:0000313" key="2">
    <source>
        <dbReference type="EMBL" id="KPJ69266.1"/>
    </source>
</evidence>
<protein>
    <submittedName>
        <fullName evidence="2">Uncharacterized protein</fullName>
    </submittedName>
</protein>
<organism evidence="2 3">
    <name type="scientific">candidate division WOR-1 bacterium DG_54_3</name>
    <dbReference type="NCBI Taxonomy" id="1703775"/>
    <lineage>
        <taxon>Bacteria</taxon>
        <taxon>Bacillati</taxon>
        <taxon>Saganbacteria</taxon>
    </lineage>
</organism>
<feature type="transmembrane region" description="Helical" evidence="1">
    <location>
        <begin position="20"/>
        <end position="38"/>
    </location>
</feature>
<dbReference type="Proteomes" id="UP000051861">
    <property type="component" value="Unassembled WGS sequence"/>
</dbReference>
<accession>A0A0S7Y3D3</accession>
<reference evidence="2 3" key="1">
    <citation type="journal article" date="2015" name="Microbiome">
        <title>Genomic resolution of linkages in carbon, nitrogen, and sulfur cycling among widespread estuary sediment bacteria.</title>
        <authorList>
            <person name="Baker B.J."/>
            <person name="Lazar C.S."/>
            <person name="Teske A.P."/>
            <person name="Dick G.J."/>
        </authorList>
    </citation>
    <scope>NUCLEOTIDE SEQUENCE [LARGE SCALE GENOMIC DNA]</scope>
    <source>
        <strain evidence="2">DG_54_3</strain>
    </source>
</reference>
<gene>
    <name evidence="2" type="ORF">AMJ44_04320</name>
</gene>
<dbReference type="EMBL" id="LIZX01000028">
    <property type="protein sequence ID" value="KPJ69266.1"/>
    <property type="molecule type" value="Genomic_DNA"/>
</dbReference>
<dbReference type="PROSITE" id="PS51318">
    <property type="entry name" value="TAT"/>
    <property type="match status" value="1"/>
</dbReference>
<keyword evidence="1" id="KW-0472">Membrane</keyword>